<accession>A0A0N4TRR7</accession>
<dbReference type="PANTHER" id="PTHR44533:SF4">
    <property type="entry name" value="DEAD_H RNA HELICASE, PUTATIVE-RELATED"/>
    <property type="match status" value="1"/>
</dbReference>
<evidence type="ECO:0000313" key="10">
    <source>
        <dbReference type="WBParaSite" id="BPAG_0001135401-mRNA-1"/>
    </source>
</evidence>
<dbReference type="SMART" id="SM00490">
    <property type="entry name" value="HELICc"/>
    <property type="match status" value="1"/>
</dbReference>
<evidence type="ECO:0000313" key="8">
    <source>
        <dbReference type="EMBL" id="VDN92502.1"/>
    </source>
</evidence>
<dbReference type="InterPro" id="IPR059032">
    <property type="entry name" value="WHD_DDX60"/>
</dbReference>
<reference evidence="10" key="1">
    <citation type="submission" date="2016-04" db="UniProtKB">
        <authorList>
            <consortium name="WormBaseParasite"/>
        </authorList>
    </citation>
    <scope>IDENTIFICATION</scope>
</reference>
<dbReference type="FunFam" id="3.40.50.300:FF:001039">
    <property type="entry name" value="ATP-dependent RNA helicase DDX60"/>
    <property type="match status" value="1"/>
</dbReference>
<evidence type="ECO:0000259" key="6">
    <source>
        <dbReference type="PROSITE" id="PS51192"/>
    </source>
</evidence>
<keyword evidence="3" id="KW-0347">Helicase</keyword>
<dbReference type="InterPro" id="IPR011545">
    <property type="entry name" value="DEAD/DEAH_box_helicase_dom"/>
</dbReference>
<evidence type="ECO:0000259" key="7">
    <source>
        <dbReference type="PROSITE" id="PS51194"/>
    </source>
</evidence>
<dbReference type="InterPro" id="IPR027417">
    <property type="entry name" value="P-loop_NTPase"/>
</dbReference>
<dbReference type="GO" id="GO:0016787">
    <property type="term" value="F:hydrolase activity"/>
    <property type="evidence" value="ECO:0007669"/>
    <property type="project" value="UniProtKB-KW"/>
</dbReference>
<dbReference type="InterPro" id="IPR014001">
    <property type="entry name" value="Helicase_ATP-bd"/>
</dbReference>
<evidence type="ECO:0000256" key="5">
    <source>
        <dbReference type="SAM" id="MobiDB-lite"/>
    </source>
</evidence>
<feature type="domain" description="Helicase ATP-binding" evidence="6">
    <location>
        <begin position="858"/>
        <end position="1028"/>
    </location>
</feature>
<reference evidence="8 9" key="2">
    <citation type="submission" date="2018-11" db="EMBL/GenBank/DDBJ databases">
        <authorList>
            <consortium name="Pathogen Informatics"/>
        </authorList>
    </citation>
    <scope>NUCLEOTIDE SEQUENCE [LARGE SCALE GENOMIC DNA]</scope>
</reference>
<dbReference type="GO" id="GO:0003676">
    <property type="term" value="F:nucleic acid binding"/>
    <property type="evidence" value="ECO:0007669"/>
    <property type="project" value="InterPro"/>
</dbReference>
<evidence type="ECO:0000256" key="2">
    <source>
        <dbReference type="ARBA" id="ARBA00022801"/>
    </source>
</evidence>
<dbReference type="GO" id="GO:0005524">
    <property type="term" value="F:ATP binding"/>
    <property type="evidence" value="ECO:0007669"/>
    <property type="project" value="UniProtKB-KW"/>
</dbReference>
<feature type="compositionally biased region" description="Polar residues" evidence="5">
    <location>
        <begin position="49"/>
        <end position="61"/>
    </location>
</feature>
<dbReference type="Pfam" id="PF00271">
    <property type="entry name" value="Helicase_C"/>
    <property type="match status" value="1"/>
</dbReference>
<keyword evidence="2" id="KW-0378">Hydrolase</keyword>
<name>A0A0N4TRR7_BRUPA</name>
<dbReference type="InterPro" id="IPR001650">
    <property type="entry name" value="Helicase_C-like"/>
</dbReference>
<keyword evidence="1" id="KW-0547">Nucleotide-binding</keyword>
<feature type="compositionally biased region" description="Basic and acidic residues" evidence="5">
    <location>
        <begin position="655"/>
        <end position="664"/>
    </location>
</feature>
<dbReference type="Pfam" id="PF00270">
    <property type="entry name" value="DEAD"/>
    <property type="match status" value="1"/>
</dbReference>
<dbReference type="Gene3D" id="3.40.50.300">
    <property type="entry name" value="P-loop containing nucleotide triphosphate hydrolases"/>
    <property type="match status" value="2"/>
</dbReference>
<sequence>MSNWDNLDKFIEMDSIPIKKSAISKIAINPEEENGLFIEENNDSDTEDGMSTSTSSKINVESESEDEGAGDIIITNDFTVGDVNLVEVLNRFNSKYDNIISEFADVEIFLISLDGLLIELTAHSYLNWTLGGQTIIIAKQVEIHKFVFCFIEILLKQLSNLGGKFKLIWFTDLSAIYVKDTILNFLRSFVAAYLLQSQWAADVDHFANPSDSLWLSYLHELMPSFLVRSNFFLFPCATGTLWFSAIPNRRILCVFQLIGVDDVSENVVADTALGFKQFLASIALQALGSTIPVVYLNGLVVNLCSVYSHRVEPHMVDFKGWTDYLIQLWVEKKDEVHRNINLSSCKSVSQLWAQIIGDNKKRYGKTTKSLLLRTYIRHTFRLKLKLEIVFWKTTLPIKMGFVCCSGGLPKESDALTSAVLISSLICERRGTERRYFEENKASKRGIDFIKFRRTLLNSCSSLLDTLDIKQHPLSFSLIDLWDGPLIAGIYDAINSGVKVLPYRLQQEFAPLHKKACLELSLEVDIDDALFDSAIKEEDSKKPALLPINSALLNLYAPEMLSAFADYSQEMETSTFKQFWMRVKWRLDAIEEPYTKPEERIDNEYRMKNKNKNKQKLSKWSELLYEFFAESLEGRGSSLLVDFSRTPRGFASKFTDQTDKKKEKQQWQPKGKGNGPKGKGAVKSKKELILEANRNKKNEKLAEDEKQMVRFAVQQGKNAMFILENLMNKLELGSSRAMCIYQQMLRMSEDFSSLEGKDLLEKRRIRAVPIINKLKDLFTLYWQHLDDKQKEYVTDLWVSLGFEKSKKSTAFSESRLTLNMNMIYYQLAYGGEIIDIRSDPQKDDRVTGFQPDAWQRRMLDAVDKNHSAVIIAPTSAGKTFVSYYCIERVLRQSDEDMVVYVSPSKALLNQVCGSVYARFHNKTLTGGKALFGTLLLEHFENPMNCQVLVTIPECLENLLLSTNPVVQAMIDKIKYVIFDEVHCISASPDAHIWEHLLLLIRCPFLALSATISNATVLHQWLQSAEKSKNIWAPLNEVELITYGERYSELELAVQRINPTIDTAVPDGTAMNSMVQHFMPYGVYKPVKLSMFGIPDDQQLTARQILDLYHALAEVDPVVKEEFEPCSFFNYKLGGEKIWLTREDIRRLEVALKNRFLEWLGINPERANKVLQQIGKNVEQELDFRSRPFDQRAAAMKSIAPLVLELRDKELLPAICFNEDRRMCEKLAQQLFDYLEMQQKEFEASAEYKKYEIKDEEKIAKMMKRKRDAAATKEKKKSKAVDKFERAETEELEHKEQVVDDYDPLAAMRLRLDMVLERFKLHGRQRDVDLYQKVTARLTKDRISGRETTKLLFKLFERGIGFHHPGLNAKERGAVEILFRSGHLAILFTTSTLALGINMPCKTVLFGVDDANLTPLQFRQMSGRAGRRGFDHSGSVIFMSIPTAKIRRLLTASLSTLRGNLPFTTSYILRLFGYIHQEDSMMSKLRSGNQKFSPFELRLQTVLSFLTNSFILHTRAELSSTVQKQLRLYTLFAVQVLRSLDLLNENGKLSGLASLVCHLSGNEPGNLLFAHLLQNGVFHNLCRDNTVSREELKSQLVLIFAHLFTNLRLPLNWNPDDKNSYPSAGESEIFLKPLPESCARLIKQYANRVEILYREFMRLNDPNKRLQGDVFSLTGYTDSSVSVFSSSIVHPFHDCLLFDESFIPVRCPCPVDHRGRKVYLNAYAVDFWRLESKKALERDNGISENRVWSLIHNFSATLLKIKHALLAIGRSKDPFVELMVELANEYDKKFCVAFSMKQKNRVSIETIE</sequence>
<dbReference type="SUPFAM" id="SSF52540">
    <property type="entry name" value="P-loop containing nucleoside triphosphate hydrolases"/>
    <property type="match status" value="1"/>
</dbReference>
<evidence type="ECO:0000256" key="1">
    <source>
        <dbReference type="ARBA" id="ARBA00022741"/>
    </source>
</evidence>
<organism evidence="10">
    <name type="scientific">Brugia pahangi</name>
    <name type="common">Filarial nematode worm</name>
    <dbReference type="NCBI Taxonomy" id="6280"/>
    <lineage>
        <taxon>Eukaryota</taxon>
        <taxon>Metazoa</taxon>
        <taxon>Ecdysozoa</taxon>
        <taxon>Nematoda</taxon>
        <taxon>Chromadorea</taxon>
        <taxon>Rhabditida</taxon>
        <taxon>Spirurina</taxon>
        <taxon>Spiruromorpha</taxon>
        <taxon>Filarioidea</taxon>
        <taxon>Onchocercidae</taxon>
        <taxon>Brugia</taxon>
    </lineage>
</organism>
<evidence type="ECO:0000256" key="4">
    <source>
        <dbReference type="ARBA" id="ARBA00022840"/>
    </source>
</evidence>
<dbReference type="STRING" id="6280.A0A0N4TRR7"/>
<dbReference type="SMART" id="SM00487">
    <property type="entry name" value="DEXDc"/>
    <property type="match status" value="1"/>
</dbReference>
<dbReference type="GO" id="GO:0004386">
    <property type="term" value="F:helicase activity"/>
    <property type="evidence" value="ECO:0007669"/>
    <property type="project" value="UniProtKB-KW"/>
</dbReference>
<dbReference type="PANTHER" id="PTHR44533">
    <property type="entry name" value="DEAD/H RNA HELICASE, PUTATIVE-RELATED"/>
    <property type="match status" value="1"/>
</dbReference>
<keyword evidence="4" id="KW-0067">ATP-binding</keyword>
<feature type="region of interest" description="Disordered" evidence="5">
    <location>
        <begin position="651"/>
        <end position="682"/>
    </location>
</feature>
<dbReference type="Pfam" id="PF26076">
    <property type="entry name" value="WHD_DDX60"/>
    <property type="match status" value="1"/>
</dbReference>
<dbReference type="PROSITE" id="PS51192">
    <property type="entry name" value="HELICASE_ATP_BIND_1"/>
    <property type="match status" value="1"/>
</dbReference>
<feature type="region of interest" description="Disordered" evidence="5">
    <location>
        <begin position="40"/>
        <end position="64"/>
    </location>
</feature>
<dbReference type="Proteomes" id="UP000278627">
    <property type="component" value="Unassembled WGS sequence"/>
</dbReference>
<gene>
    <name evidence="8" type="ORF">BPAG_LOCUS11316</name>
</gene>
<evidence type="ECO:0000313" key="9">
    <source>
        <dbReference type="Proteomes" id="UP000278627"/>
    </source>
</evidence>
<dbReference type="InterPro" id="IPR052431">
    <property type="entry name" value="SKI2_subfamily_helicases"/>
</dbReference>
<dbReference type="WBParaSite" id="BPAG_0001135401-mRNA-1">
    <property type="protein sequence ID" value="BPAG_0001135401-mRNA-1"/>
    <property type="gene ID" value="BPAG_0001135401"/>
</dbReference>
<proteinExistence type="predicted"/>
<evidence type="ECO:0000256" key="3">
    <source>
        <dbReference type="ARBA" id="ARBA00022806"/>
    </source>
</evidence>
<dbReference type="PROSITE" id="PS51194">
    <property type="entry name" value="HELICASE_CTER"/>
    <property type="match status" value="1"/>
</dbReference>
<keyword evidence="9" id="KW-1185">Reference proteome</keyword>
<dbReference type="EMBL" id="UZAD01013224">
    <property type="protein sequence ID" value="VDN92502.1"/>
    <property type="molecule type" value="Genomic_DNA"/>
</dbReference>
<dbReference type="Pfam" id="PF23002">
    <property type="entry name" value="PIN-like_DDX60"/>
    <property type="match status" value="1"/>
</dbReference>
<dbReference type="InterPro" id="IPR055124">
    <property type="entry name" value="PIN-like_DDX60"/>
</dbReference>
<feature type="domain" description="Helicase C-terminal" evidence="7">
    <location>
        <begin position="1309"/>
        <end position="1467"/>
    </location>
</feature>
<protein>
    <submittedName>
        <fullName evidence="10">DEAD domain-containing protein</fullName>
    </submittedName>
</protein>
<dbReference type="GO" id="GO:0005737">
    <property type="term" value="C:cytoplasm"/>
    <property type="evidence" value="ECO:0007669"/>
    <property type="project" value="TreeGrafter"/>
</dbReference>